<dbReference type="PANTHER" id="PTHR47835">
    <property type="entry name" value="HFM1, ATP DEPENDENT DNA HELICASE HOMOLOG"/>
    <property type="match status" value="1"/>
</dbReference>
<feature type="region of interest" description="Disordered" evidence="1">
    <location>
        <begin position="309"/>
        <end position="333"/>
    </location>
</feature>
<dbReference type="InterPro" id="IPR052247">
    <property type="entry name" value="Meiotic_Crossover_Helicase"/>
</dbReference>
<evidence type="ECO:0000313" key="3">
    <source>
        <dbReference type="Proteomes" id="UP000447434"/>
    </source>
</evidence>
<evidence type="ECO:0000313" key="2">
    <source>
        <dbReference type="EMBL" id="KAE9605113.1"/>
    </source>
</evidence>
<dbReference type="EMBL" id="WOCE01000010">
    <property type="protein sequence ID" value="KAE9605113.1"/>
    <property type="molecule type" value="Genomic_DNA"/>
</dbReference>
<evidence type="ECO:0000256" key="1">
    <source>
        <dbReference type="SAM" id="MobiDB-lite"/>
    </source>
</evidence>
<keyword evidence="3" id="KW-1185">Reference proteome</keyword>
<proteinExistence type="predicted"/>
<sequence>MNIKSFEALAEADPRRIEIVTGRKYPFGNHIKDSLLSLPPKVDVKLVEIENQRQGNSKLALTLTRISQSGQSVTRHYADMIVGCEEDNTVLFHEKIRVDQFCSPYNATVLVPIGQGMQIIKADFIFEEYIGIDVHQKLPLIKESNSNVLIRRNRKQASFNPPKEVYVIDDETTVPHKTTKELHTFCKDNEKSDSIPSFNLLDEMIEEGGHALEVEDDECKIITEKTVFEHIREKAKNFSLLSAFDNIRCPSLEVLLKRNHSREKRSDLHYEVVDLDDADRLEVPQQTHVNSPAELSKTEHNDINPYATLNDQNSNTSGSSNSMSSIVDTGTREKPTEEMVFDHIRRKSKDFPLFSKLDCGESIVQKTELFSNMHPSSLSSLNTDFGMVTKTNSPDMITDATLTSYMETAEMDKYSSSIQGGTEVQRNIFEGFCETAIDGVLNIPKGVFSSNSVESSMYLPTFSASILKDKKRSSDTDSFAETSKKQHCFSRESKEEKSGLSEIRRQCCSLETTEQMKELESYPRFKSVFSFLCFL</sequence>
<gene>
    <name evidence="2" type="ORF">Lalb_Chr10g0093731</name>
</gene>
<feature type="compositionally biased region" description="Low complexity" evidence="1">
    <location>
        <begin position="313"/>
        <end position="325"/>
    </location>
</feature>
<dbReference type="PANTHER" id="PTHR47835:SF3">
    <property type="entry name" value="HELICASE FOR MEIOSIS 1"/>
    <property type="match status" value="1"/>
</dbReference>
<name>A0A6A4PUF6_LUPAL</name>
<comment type="caution">
    <text evidence="2">The sequence shown here is derived from an EMBL/GenBank/DDBJ whole genome shotgun (WGS) entry which is preliminary data.</text>
</comment>
<dbReference type="AlphaFoldDB" id="A0A6A4PUF6"/>
<reference evidence="3" key="1">
    <citation type="journal article" date="2020" name="Nat. Commun.">
        <title>Genome sequence of the cluster root forming white lupin.</title>
        <authorList>
            <person name="Hufnagel B."/>
            <person name="Marques A."/>
            <person name="Soriano A."/>
            <person name="Marques L."/>
            <person name="Divol F."/>
            <person name="Doumas P."/>
            <person name="Sallet E."/>
            <person name="Mancinotti D."/>
            <person name="Carrere S."/>
            <person name="Marande W."/>
            <person name="Arribat S."/>
            <person name="Keller J."/>
            <person name="Huneau C."/>
            <person name="Blein T."/>
            <person name="Aime D."/>
            <person name="Laguerre M."/>
            <person name="Taylor J."/>
            <person name="Schubert V."/>
            <person name="Nelson M."/>
            <person name="Geu-Flores F."/>
            <person name="Crespi M."/>
            <person name="Gallardo-Guerrero K."/>
            <person name="Delaux P.-M."/>
            <person name="Salse J."/>
            <person name="Berges H."/>
            <person name="Guyot R."/>
            <person name="Gouzy J."/>
            <person name="Peret B."/>
        </authorList>
    </citation>
    <scope>NUCLEOTIDE SEQUENCE [LARGE SCALE GENOMIC DNA]</scope>
    <source>
        <strain evidence="3">cv. Amiga</strain>
    </source>
</reference>
<accession>A0A6A4PUF6</accession>
<organism evidence="2 3">
    <name type="scientific">Lupinus albus</name>
    <name type="common">White lupine</name>
    <name type="synonym">Lupinus termis</name>
    <dbReference type="NCBI Taxonomy" id="3870"/>
    <lineage>
        <taxon>Eukaryota</taxon>
        <taxon>Viridiplantae</taxon>
        <taxon>Streptophyta</taxon>
        <taxon>Embryophyta</taxon>
        <taxon>Tracheophyta</taxon>
        <taxon>Spermatophyta</taxon>
        <taxon>Magnoliopsida</taxon>
        <taxon>eudicotyledons</taxon>
        <taxon>Gunneridae</taxon>
        <taxon>Pentapetalae</taxon>
        <taxon>rosids</taxon>
        <taxon>fabids</taxon>
        <taxon>Fabales</taxon>
        <taxon>Fabaceae</taxon>
        <taxon>Papilionoideae</taxon>
        <taxon>50 kb inversion clade</taxon>
        <taxon>genistoids sensu lato</taxon>
        <taxon>core genistoids</taxon>
        <taxon>Genisteae</taxon>
        <taxon>Lupinus</taxon>
    </lineage>
</organism>
<dbReference type="GO" id="GO:0016787">
    <property type="term" value="F:hydrolase activity"/>
    <property type="evidence" value="ECO:0007669"/>
    <property type="project" value="UniProtKB-KW"/>
</dbReference>
<protein>
    <submittedName>
        <fullName evidence="2">Uncharacterized protein</fullName>
    </submittedName>
</protein>
<dbReference type="GO" id="GO:0043138">
    <property type="term" value="F:3'-5' DNA helicase activity"/>
    <property type="evidence" value="ECO:0007669"/>
    <property type="project" value="UniProtKB-EC"/>
</dbReference>
<dbReference type="Proteomes" id="UP000447434">
    <property type="component" value="Chromosome 10"/>
</dbReference>
<dbReference type="OrthoDB" id="5575at2759"/>